<name>A0A0A9A1X5_ARUDO</name>
<sequence length="26" mass="3102">MHLQFDDCKNVISINTSRLKIHKNDM</sequence>
<dbReference type="EMBL" id="GBRH01256848">
    <property type="protein sequence ID" value="JAD41047.1"/>
    <property type="molecule type" value="Transcribed_RNA"/>
</dbReference>
<dbReference type="AlphaFoldDB" id="A0A0A9A1X5"/>
<evidence type="ECO:0000313" key="1">
    <source>
        <dbReference type="EMBL" id="JAD41047.1"/>
    </source>
</evidence>
<accession>A0A0A9A1X5</accession>
<organism evidence="1">
    <name type="scientific">Arundo donax</name>
    <name type="common">Giant reed</name>
    <name type="synonym">Donax arundinaceus</name>
    <dbReference type="NCBI Taxonomy" id="35708"/>
    <lineage>
        <taxon>Eukaryota</taxon>
        <taxon>Viridiplantae</taxon>
        <taxon>Streptophyta</taxon>
        <taxon>Embryophyta</taxon>
        <taxon>Tracheophyta</taxon>
        <taxon>Spermatophyta</taxon>
        <taxon>Magnoliopsida</taxon>
        <taxon>Liliopsida</taxon>
        <taxon>Poales</taxon>
        <taxon>Poaceae</taxon>
        <taxon>PACMAD clade</taxon>
        <taxon>Arundinoideae</taxon>
        <taxon>Arundineae</taxon>
        <taxon>Arundo</taxon>
    </lineage>
</organism>
<reference evidence="1" key="1">
    <citation type="submission" date="2014-09" db="EMBL/GenBank/DDBJ databases">
        <authorList>
            <person name="Magalhaes I.L.F."/>
            <person name="Oliveira U."/>
            <person name="Santos F.R."/>
            <person name="Vidigal T.H.D.A."/>
            <person name="Brescovit A.D."/>
            <person name="Santos A.J."/>
        </authorList>
    </citation>
    <scope>NUCLEOTIDE SEQUENCE</scope>
    <source>
        <tissue evidence="1">Shoot tissue taken approximately 20 cm above the soil surface</tissue>
    </source>
</reference>
<proteinExistence type="predicted"/>
<reference evidence="1" key="2">
    <citation type="journal article" date="2015" name="Data Brief">
        <title>Shoot transcriptome of the giant reed, Arundo donax.</title>
        <authorList>
            <person name="Barrero R.A."/>
            <person name="Guerrero F.D."/>
            <person name="Moolhuijzen P."/>
            <person name="Goolsby J.A."/>
            <person name="Tidwell J."/>
            <person name="Bellgard S.E."/>
            <person name="Bellgard M.I."/>
        </authorList>
    </citation>
    <scope>NUCLEOTIDE SEQUENCE</scope>
    <source>
        <tissue evidence="1">Shoot tissue taken approximately 20 cm above the soil surface</tissue>
    </source>
</reference>
<protein>
    <submittedName>
        <fullName evidence="1">Uncharacterized protein</fullName>
    </submittedName>
</protein>